<evidence type="ECO:0000313" key="3">
    <source>
        <dbReference type="Proteomes" id="UP000585614"/>
    </source>
</evidence>
<protein>
    <submittedName>
        <fullName evidence="2">Uncharacterized protein</fullName>
    </submittedName>
</protein>
<evidence type="ECO:0000313" key="2">
    <source>
        <dbReference type="EMBL" id="KAF6327604.1"/>
    </source>
</evidence>
<dbReference type="Proteomes" id="UP000585614">
    <property type="component" value="Unassembled WGS sequence"/>
</dbReference>
<dbReference type="EMBL" id="JACAGC010000012">
    <property type="protein sequence ID" value="KAF6327604.1"/>
    <property type="molecule type" value="Genomic_DNA"/>
</dbReference>
<proteinExistence type="predicted"/>
<comment type="caution">
    <text evidence="2">The sequence shown here is derived from an EMBL/GenBank/DDBJ whole genome shotgun (WGS) entry which is preliminary data.</text>
</comment>
<reference evidence="2 3" key="1">
    <citation type="journal article" date="2020" name="Nature">
        <title>Six reference-quality genomes reveal evolution of bat adaptations.</title>
        <authorList>
            <person name="Jebb D."/>
            <person name="Huang Z."/>
            <person name="Pippel M."/>
            <person name="Hughes G.M."/>
            <person name="Lavrichenko K."/>
            <person name="Devanna P."/>
            <person name="Winkler S."/>
            <person name="Jermiin L.S."/>
            <person name="Skirmuntt E.C."/>
            <person name="Katzourakis A."/>
            <person name="Burkitt-Gray L."/>
            <person name="Ray D.A."/>
            <person name="Sullivan K.A.M."/>
            <person name="Roscito J.G."/>
            <person name="Kirilenko B.M."/>
            <person name="Davalos L.M."/>
            <person name="Corthals A.P."/>
            <person name="Power M.L."/>
            <person name="Jones G."/>
            <person name="Ransome R.D."/>
            <person name="Dechmann D.K.N."/>
            <person name="Locatelli A.G."/>
            <person name="Puechmaille S.J."/>
            <person name="Fedrigo O."/>
            <person name="Jarvis E.D."/>
            <person name="Hiller M."/>
            <person name="Vernes S.C."/>
            <person name="Myers E.W."/>
            <person name="Teeling E.C."/>
        </authorList>
    </citation>
    <scope>NUCLEOTIDE SEQUENCE [LARGE SCALE GENOMIC DNA]</scope>
    <source>
        <strain evidence="2">MRhiFer1</strain>
        <tissue evidence="2">Lung</tissue>
    </source>
</reference>
<accession>A0A7J7VR24</accession>
<feature type="region of interest" description="Disordered" evidence="1">
    <location>
        <begin position="98"/>
        <end position="119"/>
    </location>
</feature>
<organism evidence="2 3">
    <name type="scientific">Rhinolophus ferrumequinum</name>
    <name type="common">Greater horseshoe bat</name>
    <dbReference type="NCBI Taxonomy" id="59479"/>
    <lineage>
        <taxon>Eukaryota</taxon>
        <taxon>Metazoa</taxon>
        <taxon>Chordata</taxon>
        <taxon>Craniata</taxon>
        <taxon>Vertebrata</taxon>
        <taxon>Euteleostomi</taxon>
        <taxon>Mammalia</taxon>
        <taxon>Eutheria</taxon>
        <taxon>Laurasiatheria</taxon>
        <taxon>Chiroptera</taxon>
        <taxon>Yinpterochiroptera</taxon>
        <taxon>Rhinolophoidea</taxon>
        <taxon>Rhinolophidae</taxon>
        <taxon>Rhinolophinae</taxon>
        <taxon>Rhinolophus</taxon>
    </lineage>
</organism>
<dbReference type="AlphaFoldDB" id="A0A7J7VR24"/>
<name>A0A7J7VR24_RHIFE</name>
<sequence>MVVHSPLVLVLPRAAWDRCSPMVCILFFNLENSIGQEEEVWDLGVGVLALPMAFICLLCRSAVCVGVMGTHALAGPAKGAPARATQNLCLGVGCCQQAGPGGRGSERRQSLPGEDQGPSPDCWSKLCPPLPTQRPDSCASLLCLG</sequence>
<evidence type="ECO:0000256" key="1">
    <source>
        <dbReference type="SAM" id="MobiDB-lite"/>
    </source>
</evidence>
<gene>
    <name evidence="2" type="ORF">mRhiFer1_008305</name>
</gene>